<evidence type="ECO:0000256" key="2">
    <source>
        <dbReference type="ARBA" id="ARBA00022598"/>
    </source>
</evidence>
<dbReference type="PANTHER" id="PTHR11766:SF0">
    <property type="entry name" value="TYROSINE--TRNA LIGASE, MITOCHONDRIAL"/>
    <property type="match status" value="1"/>
</dbReference>
<evidence type="ECO:0000256" key="5">
    <source>
        <dbReference type="ARBA" id="ARBA00022917"/>
    </source>
</evidence>
<comment type="similarity">
    <text evidence="1 8">Belongs to the class-I aminoacyl-tRNA synthetase family.</text>
</comment>
<evidence type="ECO:0000313" key="11">
    <source>
        <dbReference type="Proteomes" id="UP000030672"/>
    </source>
</evidence>
<evidence type="ECO:0000259" key="9">
    <source>
        <dbReference type="Pfam" id="PF16714"/>
    </source>
</evidence>
<evidence type="ECO:0000256" key="4">
    <source>
        <dbReference type="ARBA" id="ARBA00022840"/>
    </source>
</evidence>
<dbReference type="EMBL" id="KL584831">
    <property type="protein sequence ID" value="KEQ63448.1"/>
    <property type="molecule type" value="Genomic_DNA"/>
</dbReference>
<dbReference type="InterPro" id="IPR024088">
    <property type="entry name" value="Tyr-tRNA-ligase_bac-type"/>
</dbReference>
<dbReference type="RefSeq" id="XP_040880471.1">
    <property type="nucleotide sequence ID" value="XM_041026287.1"/>
</dbReference>
<dbReference type="Gene3D" id="3.10.290.10">
    <property type="entry name" value="RNA-binding S4 domain"/>
    <property type="match status" value="1"/>
</dbReference>
<sequence>MRQAALGRFRPLQPLKPYICRDCALTATRRTLSQSAVSRDKASSTSWDQHAERIRAGERKSLLTILEERGFIKDLAGDRNALDKLLTDKRVGVYSGIDPTAPSLHLGHLLPMMVLFWMYIHGHKAVSIIGGATAKIGDPTGRLISRQEMDRNTRTSNLVSLHNCVRAIWKSLDRYAEKHGYNKDSAWSKSIQNNSVWLSKLNIIDFLSDAGTVARIGAMLGRDTVKNKMAQGDGMSYAEFTYPLLQAYDWWHLYQSGVQVQIGGSDQYGNIVAGIDLIKHLTPRPSTSPETKQLSGPFGLTVPLLTTAAGAKFGKSAGNAIWLDKTMTSPFELYGFLVGSADADVERYLKLFTFLPLDYISTVMTEHQVDPSQRKAQHLLAREVVDFVHGPEEAANTQNQHKFSRRPNLQTLQTKAADSKEGLNRLYLPRSLVHNKPPARILYHAGLAKSNSDGTRMVNSGGAYIGSQSDENGSDFNGDLKFRSLKGVTAATVTEMMEKSNVLVLRTGKWNVKLIEVISDVEYEQKGLSAPGWEDIRAAKDETSP</sequence>
<feature type="domain" description="Tyrosyl-tRNA synthetase C-terminal" evidence="9">
    <location>
        <begin position="424"/>
        <end position="534"/>
    </location>
</feature>
<keyword evidence="5 8" id="KW-0648">Protein biosynthesis</keyword>
<protein>
    <recommendedName>
        <fullName evidence="8">Tyrosine--tRNA ligase</fullName>
        <ecNumber evidence="8">6.1.1.1</ecNumber>
    </recommendedName>
    <alternativeName>
        <fullName evidence="8">Tyrosyl-tRNA synthetase</fullName>
    </alternativeName>
</protein>
<keyword evidence="3 8" id="KW-0547">Nucleotide-binding</keyword>
<dbReference type="HOGENOM" id="CLU_024003_4_0_1"/>
<evidence type="ECO:0000256" key="3">
    <source>
        <dbReference type="ARBA" id="ARBA00022741"/>
    </source>
</evidence>
<dbReference type="PRINTS" id="PR01040">
    <property type="entry name" value="TRNASYNTHTYR"/>
</dbReference>
<dbReference type="InterPro" id="IPR014729">
    <property type="entry name" value="Rossmann-like_a/b/a_fold"/>
</dbReference>
<evidence type="ECO:0000256" key="7">
    <source>
        <dbReference type="ARBA" id="ARBA00048248"/>
    </source>
</evidence>
<reference evidence="10 11" key="1">
    <citation type="journal article" date="2014" name="BMC Genomics">
        <title>Genome sequencing of four Aureobasidium pullulans varieties: biotechnological potential, stress tolerance, and description of new species.</title>
        <authorList>
            <person name="Gostin Ar C."/>
            <person name="Ohm R.A."/>
            <person name="Kogej T."/>
            <person name="Sonjak S."/>
            <person name="Turk M."/>
            <person name="Zajc J."/>
            <person name="Zalar P."/>
            <person name="Grube M."/>
            <person name="Sun H."/>
            <person name="Han J."/>
            <person name="Sharma A."/>
            <person name="Chiniquy J."/>
            <person name="Ngan C.Y."/>
            <person name="Lipzen A."/>
            <person name="Barry K."/>
            <person name="Grigoriev I.V."/>
            <person name="Gunde-Cimerman N."/>
        </authorList>
    </citation>
    <scope>NUCLEOTIDE SEQUENCE [LARGE SCALE GENOMIC DNA]</scope>
    <source>
        <strain evidence="10 11">CBS 110374</strain>
    </source>
</reference>
<dbReference type="InterPro" id="IPR001412">
    <property type="entry name" value="aa-tRNA-synth_I_CS"/>
</dbReference>
<organism evidence="10 11">
    <name type="scientific">Aureobasidium melanogenum (strain CBS 110374)</name>
    <name type="common">Aureobasidium pullulans var. melanogenum</name>
    <dbReference type="NCBI Taxonomy" id="1043003"/>
    <lineage>
        <taxon>Eukaryota</taxon>
        <taxon>Fungi</taxon>
        <taxon>Dikarya</taxon>
        <taxon>Ascomycota</taxon>
        <taxon>Pezizomycotina</taxon>
        <taxon>Dothideomycetes</taxon>
        <taxon>Dothideomycetidae</taxon>
        <taxon>Dothideales</taxon>
        <taxon>Saccotheciaceae</taxon>
        <taxon>Aureobasidium</taxon>
    </lineage>
</organism>
<dbReference type="InterPro" id="IPR036986">
    <property type="entry name" value="S4_RNA-bd_sf"/>
</dbReference>
<evidence type="ECO:0000256" key="6">
    <source>
        <dbReference type="ARBA" id="ARBA00023146"/>
    </source>
</evidence>
<dbReference type="GO" id="GO:0005739">
    <property type="term" value="C:mitochondrion"/>
    <property type="evidence" value="ECO:0007669"/>
    <property type="project" value="TreeGrafter"/>
</dbReference>
<dbReference type="PROSITE" id="PS00178">
    <property type="entry name" value="AA_TRNA_LIGASE_I"/>
    <property type="match status" value="1"/>
</dbReference>
<dbReference type="Pfam" id="PF16714">
    <property type="entry name" value="TyrRSs_C"/>
    <property type="match status" value="1"/>
</dbReference>
<dbReference type="AlphaFoldDB" id="A0A074VSL1"/>
<accession>A0A074VSL1</accession>
<gene>
    <name evidence="10" type="ORF">M437DRAFT_74702</name>
</gene>
<dbReference type="Proteomes" id="UP000030672">
    <property type="component" value="Unassembled WGS sequence"/>
</dbReference>
<dbReference type="CDD" id="cd00805">
    <property type="entry name" value="TyrRS_core"/>
    <property type="match status" value="1"/>
</dbReference>
<dbReference type="NCBIfam" id="TIGR00234">
    <property type="entry name" value="tyrS"/>
    <property type="match status" value="1"/>
</dbReference>
<dbReference type="GO" id="GO:0005829">
    <property type="term" value="C:cytosol"/>
    <property type="evidence" value="ECO:0007669"/>
    <property type="project" value="TreeGrafter"/>
</dbReference>
<comment type="catalytic activity">
    <reaction evidence="7 8">
        <text>tRNA(Tyr) + L-tyrosine + ATP = L-tyrosyl-tRNA(Tyr) + AMP + diphosphate + H(+)</text>
        <dbReference type="Rhea" id="RHEA:10220"/>
        <dbReference type="Rhea" id="RHEA-COMP:9706"/>
        <dbReference type="Rhea" id="RHEA-COMP:9707"/>
        <dbReference type="ChEBI" id="CHEBI:15378"/>
        <dbReference type="ChEBI" id="CHEBI:30616"/>
        <dbReference type="ChEBI" id="CHEBI:33019"/>
        <dbReference type="ChEBI" id="CHEBI:58315"/>
        <dbReference type="ChEBI" id="CHEBI:78442"/>
        <dbReference type="ChEBI" id="CHEBI:78536"/>
        <dbReference type="ChEBI" id="CHEBI:456215"/>
        <dbReference type="EC" id="6.1.1.1"/>
    </reaction>
</comment>
<dbReference type="InterPro" id="IPR002305">
    <property type="entry name" value="aa-tRNA-synth_Ic"/>
</dbReference>
<evidence type="ECO:0000313" key="10">
    <source>
        <dbReference type="EMBL" id="KEQ63448.1"/>
    </source>
</evidence>
<keyword evidence="4 8" id="KW-0067">ATP-binding</keyword>
<evidence type="ECO:0000256" key="1">
    <source>
        <dbReference type="ARBA" id="ARBA00005594"/>
    </source>
</evidence>
<name>A0A074VSL1_AURM1</name>
<dbReference type="Gene3D" id="1.10.240.10">
    <property type="entry name" value="Tyrosyl-Transfer RNA Synthetase"/>
    <property type="match status" value="1"/>
</dbReference>
<keyword evidence="2 8" id="KW-0436">Ligase</keyword>
<evidence type="ECO:0000256" key="8">
    <source>
        <dbReference type="RuleBase" id="RU361234"/>
    </source>
</evidence>
<dbReference type="GO" id="GO:0006437">
    <property type="term" value="P:tyrosyl-tRNA aminoacylation"/>
    <property type="evidence" value="ECO:0007669"/>
    <property type="project" value="InterPro"/>
</dbReference>
<dbReference type="GO" id="GO:0004831">
    <property type="term" value="F:tyrosine-tRNA ligase activity"/>
    <property type="evidence" value="ECO:0007669"/>
    <property type="project" value="UniProtKB-EC"/>
</dbReference>
<dbReference type="GeneID" id="63919660"/>
<keyword evidence="11" id="KW-1185">Reference proteome</keyword>
<dbReference type="GO" id="GO:0003723">
    <property type="term" value="F:RNA binding"/>
    <property type="evidence" value="ECO:0007669"/>
    <property type="project" value="InterPro"/>
</dbReference>
<dbReference type="SUPFAM" id="SSF52374">
    <property type="entry name" value="Nucleotidylyl transferase"/>
    <property type="match status" value="1"/>
</dbReference>
<dbReference type="PANTHER" id="PTHR11766">
    <property type="entry name" value="TYROSYL-TRNA SYNTHETASE"/>
    <property type="match status" value="1"/>
</dbReference>
<proteinExistence type="inferred from homology"/>
<dbReference type="FunFam" id="1.10.240.10:FF:000001">
    <property type="entry name" value="Tyrosine--tRNA ligase"/>
    <property type="match status" value="1"/>
</dbReference>
<dbReference type="EC" id="6.1.1.1" evidence="8"/>
<dbReference type="InterPro" id="IPR002307">
    <property type="entry name" value="Tyr-tRNA-ligase"/>
</dbReference>
<dbReference type="Pfam" id="PF00579">
    <property type="entry name" value="tRNA-synt_1b"/>
    <property type="match status" value="1"/>
</dbReference>
<dbReference type="InterPro" id="IPR032005">
    <property type="entry name" value="TyrRSs_C"/>
</dbReference>
<dbReference type="Gene3D" id="3.40.50.620">
    <property type="entry name" value="HUPs"/>
    <property type="match status" value="1"/>
</dbReference>
<dbReference type="STRING" id="1043003.A0A074VSL1"/>
<dbReference type="FunFam" id="3.40.50.620:FF:000227">
    <property type="entry name" value="Tyrosine--tRNA ligase"/>
    <property type="match status" value="1"/>
</dbReference>
<dbReference type="GO" id="GO:0005524">
    <property type="term" value="F:ATP binding"/>
    <property type="evidence" value="ECO:0007669"/>
    <property type="project" value="UniProtKB-KW"/>
</dbReference>
<keyword evidence="6 8" id="KW-0030">Aminoacyl-tRNA synthetase</keyword>